<name>A0A5P2CWT8_STRVZ</name>
<dbReference type="Proteomes" id="UP000325211">
    <property type="component" value="Chromosome"/>
</dbReference>
<dbReference type="Pfam" id="PF01593">
    <property type="entry name" value="Amino_oxidase"/>
    <property type="match status" value="1"/>
</dbReference>
<dbReference type="InterPro" id="IPR006311">
    <property type="entry name" value="TAT_signal"/>
</dbReference>
<dbReference type="OrthoDB" id="8845488at2"/>
<dbReference type="GO" id="GO:0016491">
    <property type="term" value="F:oxidoreductase activity"/>
    <property type="evidence" value="ECO:0007669"/>
    <property type="project" value="InterPro"/>
</dbReference>
<dbReference type="SUPFAM" id="SSF51905">
    <property type="entry name" value="FAD/NAD(P)-binding domain"/>
    <property type="match status" value="1"/>
</dbReference>
<feature type="chain" id="PRO_5024830325" evidence="1">
    <location>
        <begin position="32"/>
        <end position="603"/>
    </location>
</feature>
<proteinExistence type="predicted"/>
<feature type="domain" description="Amine oxidase" evidence="2">
    <location>
        <begin position="62"/>
        <end position="560"/>
    </location>
</feature>
<dbReference type="InterPro" id="IPR002937">
    <property type="entry name" value="Amino_oxidase"/>
</dbReference>
<evidence type="ECO:0000313" key="3">
    <source>
        <dbReference type="EMBL" id="QES47366.1"/>
    </source>
</evidence>
<accession>A0A5P2CWT8</accession>
<gene>
    <name evidence="3" type="ORF">DEJ50_05550</name>
</gene>
<dbReference type="PROSITE" id="PS51318">
    <property type="entry name" value="TAT"/>
    <property type="match status" value="1"/>
</dbReference>
<keyword evidence="1" id="KW-0732">Signal</keyword>
<dbReference type="EMBL" id="CP029190">
    <property type="protein sequence ID" value="QES47366.1"/>
    <property type="molecule type" value="Genomic_DNA"/>
</dbReference>
<dbReference type="RefSeq" id="WP_150206458.1">
    <property type="nucleotide sequence ID" value="NZ_CP029190.1"/>
</dbReference>
<reference evidence="3 4" key="1">
    <citation type="submission" date="2018-05" db="EMBL/GenBank/DDBJ databases">
        <title>Streptomyces venezuelae.</title>
        <authorList>
            <person name="Kim W."/>
            <person name="Lee N."/>
            <person name="Cho B.-K."/>
        </authorList>
    </citation>
    <scope>NUCLEOTIDE SEQUENCE [LARGE SCALE GENOMIC DNA]</scope>
    <source>
        <strain evidence="3 4">ATCC 21782</strain>
    </source>
</reference>
<dbReference type="AlphaFoldDB" id="A0A5P2CWT8"/>
<organism evidence="3 4">
    <name type="scientific">Streptomyces venezuelae</name>
    <dbReference type="NCBI Taxonomy" id="54571"/>
    <lineage>
        <taxon>Bacteria</taxon>
        <taxon>Bacillati</taxon>
        <taxon>Actinomycetota</taxon>
        <taxon>Actinomycetes</taxon>
        <taxon>Kitasatosporales</taxon>
        <taxon>Streptomycetaceae</taxon>
        <taxon>Streptomyces</taxon>
    </lineage>
</organism>
<feature type="signal peptide" evidence="1">
    <location>
        <begin position="1"/>
        <end position="31"/>
    </location>
</feature>
<dbReference type="InterPro" id="IPR050464">
    <property type="entry name" value="Zeta_carotene_desat/Oxidored"/>
</dbReference>
<evidence type="ECO:0000313" key="4">
    <source>
        <dbReference type="Proteomes" id="UP000325211"/>
    </source>
</evidence>
<evidence type="ECO:0000256" key="1">
    <source>
        <dbReference type="SAM" id="SignalP"/>
    </source>
</evidence>
<dbReference type="Gene3D" id="3.50.50.60">
    <property type="entry name" value="FAD/NAD(P)-binding domain"/>
    <property type="match status" value="1"/>
</dbReference>
<dbReference type="InterPro" id="IPR036188">
    <property type="entry name" value="FAD/NAD-bd_sf"/>
</dbReference>
<dbReference type="PANTHER" id="PTHR42923:SF46">
    <property type="entry name" value="AMINE OXIDASE"/>
    <property type="match status" value="1"/>
</dbReference>
<evidence type="ECO:0000259" key="2">
    <source>
        <dbReference type="Pfam" id="PF01593"/>
    </source>
</evidence>
<sequence>MARTGNSRRTFMAGAAAGTAGALAAAGAAEAATAPAAVPTTRPADGTGTGAGRRVAVLGGGVAGLTAAHELAERGYAVTVYERRALGGKARSMDVPGSARGSRRPLPAEHGFRFIPGIYHNLPDTMRRIPFPGNANGVWDNLVAPREMMFARAGGREDLRAPIPWQGHDPAELTPDEIRRALTGILQTLVRLPLHETAYFVDRALVFLTSCDERRDEVWERTPWWEFTRAGRMSSEYQRILAIGVTRNIVATKAEEASTRTVGTLGEAFVFNALGRGADGPPDRILNLPTNEAWIDPWEAHLRSLGVEFRIGWTVREVRYGDGRVSGVLVEDPAGVRQTVVADHYVSALPVEHARRTWSPALRAADPMLGRCDKLKTDWMTGIQFYLTERAPLVHGHLNCIDSPWSLTAIQQAEHWPARDFPADYGDGAAVDCLSVDISEWDKPGILYGKTAKQCTREEVAREVWAQLKASLNDTGSTLLRDGALHSWFLDPGVDGLGTPNPTNEDELLIHPTGTFHNRPTAGTRIPNFFLSGDYVAVDIDLATMEGANASARAAVNALLDRDGSPAARCAVKKLYRAPEIEEFKRHDRWRYRLGLRNVFDLG</sequence>
<protein>
    <submittedName>
        <fullName evidence="3">FAD-dependent oxidoreductase</fullName>
    </submittedName>
</protein>
<dbReference type="PANTHER" id="PTHR42923">
    <property type="entry name" value="PROTOPORPHYRINOGEN OXIDASE"/>
    <property type="match status" value="1"/>
</dbReference>